<evidence type="ECO:0000256" key="1">
    <source>
        <dbReference type="ARBA" id="ARBA00022729"/>
    </source>
</evidence>
<feature type="domain" description="DUF5067" evidence="4">
    <location>
        <begin position="73"/>
        <end position="171"/>
    </location>
</feature>
<comment type="caution">
    <text evidence="5">The sequence shown here is derived from an EMBL/GenBank/DDBJ whole genome shotgun (WGS) entry which is preliminary data.</text>
</comment>
<gene>
    <name evidence="5" type="ORF">ATOP_18850</name>
</gene>
<accession>A0AAV5B7K4</accession>
<feature type="chain" id="PRO_5043966310" description="DUF5067 domain-containing protein" evidence="3">
    <location>
        <begin position="30"/>
        <end position="186"/>
    </location>
</feature>
<protein>
    <recommendedName>
        <fullName evidence="4">DUF5067 domain-containing protein</fullName>
    </recommendedName>
</protein>
<dbReference type="AlphaFoldDB" id="A0AAV5B7K4"/>
<name>A0AAV5B7K4_9ACTN</name>
<evidence type="ECO:0000256" key="2">
    <source>
        <dbReference type="SAM" id="MobiDB-lite"/>
    </source>
</evidence>
<sequence>MGIRTKVVLTALSASALMVLAGCSGAGNAADLEARVAALEERVDAMEGTAQDQGGSKADDAETEGVDRVGSDTVEVGDAAFENDFFGDGKVVLVPMTFTNTTGKETSFTGVASVKAYQGGVELDRGYAESWTSGIPQTDSDKGTYIKPGASIEVSDCFELRDTSPVTVEVSTPEGAAVAQRTFEVG</sequence>
<dbReference type="Pfam" id="PF16729">
    <property type="entry name" value="DUF5067"/>
    <property type="match status" value="1"/>
</dbReference>
<keyword evidence="1 3" id="KW-0732">Signal</keyword>
<dbReference type="RefSeq" id="WP_168354089.1">
    <property type="nucleotide sequence ID" value="NZ_BQKC01000002.1"/>
</dbReference>
<reference evidence="5" key="1">
    <citation type="journal article" date="2022" name="Int. J. Syst. Evol. Microbiol.">
        <title>Granulimonas faecalis gen. nov., sp. nov., and Leptogranulimonas caecicola gen. nov., sp. nov., novel lactate-producing Atopobiaceae bacteria isolated from mouse intestines, and an emended description of the family Atopobiaceae.</title>
        <authorList>
            <person name="Morinaga K."/>
            <person name="Kusada H."/>
            <person name="Sakamoto S."/>
            <person name="Murakami T."/>
            <person name="Toyoda A."/>
            <person name="Mori H."/>
            <person name="Meng X.Y."/>
            <person name="Takashino M."/>
            <person name="Murotomi K."/>
            <person name="Tamaki H."/>
        </authorList>
    </citation>
    <scope>NUCLEOTIDE SEQUENCE</scope>
    <source>
        <strain evidence="5">OPF53</strain>
    </source>
</reference>
<dbReference type="InterPro" id="IPR029050">
    <property type="entry name" value="Immunoprotect_excell_Ig-like"/>
</dbReference>
<evidence type="ECO:0000259" key="4">
    <source>
        <dbReference type="Pfam" id="PF16729"/>
    </source>
</evidence>
<dbReference type="InterPro" id="IPR031989">
    <property type="entry name" value="DUF5067"/>
</dbReference>
<dbReference type="Gene3D" id="2.60.40.1240">
    <property type="match status" value="1"/>
</dbReference>
<dbReference type="EMBL" id="BQKC01000002">
    <property type="protein sequence ID" value="GJM56230.1"/>
    <property type="molecule type" value="Genomic_DNA"/>
</dbReference>
<feature type="region of interest" description="Disordered" evidence="2">
    <location>
        <begin position="46"/>
        <end position="73"/>
    </location>
</feature>
<evidence type="ECO:0000256" key="3">
    <source>
        <dbReference type="SAM" id="SignalP"/>
    </source>
</evidence>
<evidence type="ECO:0000313" key="5">
    <source>
        <dbReference type="EMBL" id="GJM56230.1"/>
    </source>
</evidence>
<feature type="compositionally biased region" description="Basic and acidic residues" evidence="2">
    <location>
        <begin position="57"/>
        <end position="70"/>
    </location>
</feature>
<evidence type="ECO:0000313" key="6">
    <source>
        <dbReference type="Proteomes" id="UP001055025"/>
    </source>
</evidence>
<keyword evidence="6" id="KW-1185">Reference proteome</keyword>
<dbReference type="Proteomes" id="UP001055025">
    <property type="component" value="Unassembled WGS sequence"/>
</dbReference>
<dbReference type="PROSITE" id="PS51257">
    <property type="entry name" value="PROKAR_LIPOPROTEIN"/>
    <property type="match status" value="1"/>
</dbReference>
<organism evidence="5 6">
    <name type="scientific">Granulimonas faecalis</name>
    <dbReference type="NCBI Taxonomy" id="2894155"/>
    <lineage>
        <taxon>Bacteria</taxon>
        <taxon>Bacillati</taxon>
        <taxon>Actinomycetota</taxon>
        <taxon>Coriobacteriia</taxon>
        <taxon>Coriobacteriales</taxon>
        <taxon>Kribbibacteriaceae</taxon>
        <taxon>Granulimonas</taxon>
    </lineage>
</organism>
<feature type="signal peptide" evidence="3">
    <location>
        <begin position="1"/>
        <end position="29"/>
    </location>
</feature>
<proteinExistence type="predicted"/>